<feature type="domain" description="SD-repeat containing protein B" evidence="5">
    <location>
        <begin position="53"/>
        <end position="154"/>
    </location>
</feature>
<dbReference type="InterPro" id="IPR033764">
    <property type="entry name" value="Sdr_B"/>
</dbReference>
<reference evidence="7" key="1">
    <citation type="submission" date="2014-08" db="EMBL/GenBank/DDBJ databases">
        <authorList>
            <person name="Edwards T."/>
        </authorList>
    </citation>
    <scope>NUCLEOTIDE SEQUENCE [LARGE SCALE GENOMIC DNA]</scope>
</reference>
<dbReference type="Pfam" id="PF17210">
    <property type="entry name" value="SdrD_B"/>
    <property type="match status" value="1"/>
</dbReference>
<sequence>MKRGLLFPGAVVVAAAIGLAMVRGAARAGTAEDYYPKRAWGSLEGGQMNTSLLVFRDLNRNGVYDLGDRPMSRVAVELERPNGSTIMRLTNAGGFANFRMSVTQRDFEVVDPGHYAFRVVPPPGYSVTTGNASQESDYVVSPGSPGDMIAKTTTHPVGLAADLTISGAVAAGSRVSLTGPGGVGAAAKIGPDGRFSAAVAPGEWLIDFSAGGATERRHVVVGAAPVVLSAFPGKGRPAVEPLPVEHVVGFDDLMTSPGVFEIPSGYGGLNWYNLVAMHQRFTDGPGYTNTTMSGEFIAYNSSGHPAQVFSDKPFDFAGAYFGAGWDDAEGETLVLEAWRGDELAYEDQLALSANGPVYFAADYRHITRLEIRTQHYWQAAIDDFAYRTGR</sequence>
<evidence type="ECO:0000256" key="2">
    <source>
        <dbReference type="ARBA" id="ARBA00022525"/>
    </source>
</evidence>
<dbReference type="EMBL" id="CCND01000018">
    <property type="protein sequence ID" value="CDX59052.1"/>
    <property type="molecule type" value="Genomic_DNA"/>
</dbReference>
<dbReference type="AlphaFoldDB" id="A0A0K2W1T4"/>
<name>A0A0K2W1T4_MESPL</name>
<feature type="signal peptide" evidence="4">
    <location>
        <begin position="1"/>
        <end position="28"/>
    </location>
</feature>
<gene>
    <name evidence="6" type="ORF">MPL1032_250029</name>
</gene>
<proteinExistence type="predicted"/>
<dbReference type="Proteomes" id="UP000182888">
    <property type="component" value="Unassembled WGS sequence"/>
</dbReference>
<evidence type="ECO:0000313" key="7">
    <source>
        <dbReference type="Proteomes" id="UP000182888"/>
    </source>
</evidence>
<evidence type="ECO:0000256" key="1">
    <source>
        <dbReference type="ARBA" id="ARBA00004613"/>
    </source>
</evidence>
<organism evidence="6 7">
    <name type="scientific">Mesorhizobium plurifarium</name>
    <dbReference type="NCBI Taxonomy" id="69974"/>
    <lineage>
        <taxon>Bacteria</taxon>
        <taxon>Pseudomonadati</taxon>
        <taxon>Pseudomonadota</taxon>
        <taxon>Alphaproteobacteria</taxon>
        <taxon>Hyphomicrobiales</taxon>
        <taxon>Phyllobacteriaceae</taxon>
        <taxon>Mesorhizobium</taxon>
    </lineage>
</organism>
<evidence type="ECO:0000256" key="3">
    <source>
        <dbReference type="ARBA" id="ARBA00022729"/>
    </source>
</evidence>
<dbReference type="Gene3D" id="2.60.40.10">
    <property type="entry name" value="Immunoglobulins"/>
    <property type="match status" value="1"/>
</dbReference>
<evidence type="ECO:0000313" key="6">
    <source>
        <dbReference type="EMBL" id="CDX59052.1"/>
    </source>
</evidence>
<accession>A0A0K2W1T4</accession>
<dbReference type="GO" id="GO:0005576">
    <property type="term" value="C:extracellular region"/>
    <property type="evidence" value="ECO:0007669"/>
    <property type="project" value="UniProtKB-SubCell"/>
</dbReference>
<keyword evidence="2" id="KW-0964">Secreted</keyword>
<feature type="chain" id="PRO_5005489922" description="SD-repeat containing protein B domain-containing protein" evidence="4">
    <location>
        <begin position="29"/>
        <end position="390"/>
    </location>
</feature>
<dbReference type="SUPFAM" id="SSF117074">
    <property type="entry name" value="Hypothetical protein PA1324"/>
    <property type="match status" value="1"/>
</dbReference>
<dbReference type="InterPro" id="IPR013783">
    <property type="entry name" value="Ig-like_fold"/>
</dbReference>
<comment type="subcellular location">
    <subcellularLocation>
        <location evidence="1">Secreted</location>
    </subcellularLocation>
</comment>
<keyword evidence="3 4" id="KW-0732">Signal</keyword>
<evidence type="ECO:0000259" key="5">
    <source>
        <dbReference type="Pfam" id="PF17210"/>
    </source>
</evidence>
<evidence type="ECO:0000256" key="4">
    <source>
        <dbReference type="SAM" id="SignalP"/>
    </source>
</evidence>
<protein>
    <recommendedName>
        <fullName evidence="5">SD-repeat containing protein B domain-containing protein</fullName>
    </recommendedName>
</protein>